<dbReference type="GO" id="GO:0016020">
    <property type="term" value="C:membrane"/>
    <property type="evidence" value="ECO:0007669"/>
    <property type="project" value="UniProtKB-SubCell"/>
</dbReference>
<evidence type="ECO:0000256" key="6">
    <source>
        <dbReference type="RuleBase" id="RU363053"/>
    </source>
</evidence>
<protein>
    <recommendedName>
        <fullName evidence="9">Mpv17-like protein 2</fullName>
    </recommendedName>
</protein>
<evidence type="ECO:0000256" key="4">
    <source>
        <dbReference type="ARBA" id="ARBA00022989"/>
    </source>
</evidence>
<dbReference type="Proteomes" id="UP001432146">
    <property type="component" value="Unassembled WGS sequence"/>
</dbReference>
<dbReference type="GO" id="GO:0061668">
    <property type="term" value="P:mitochondrial ribosome assembly"/>
    <property type="evidence" value="ECO:0007669"/>
    <property type="project" value="TreeGrafter"/>
</dbReference>
<comment type="subcellular location">
    <subcellularLocation>
        <location evidence="1">Membrane</location>
        <topology evidence="1">Multi-pass membrane protein</topology>
    </subcellularLocation>
</comment>
<organism evidence="7 8">
    <name type="scientific">Tetragonisca angustula</name>
    <dbReference type="NCBI Taxonomy" id="166442"/>
    <lineage>
        <taxon>Eukaryota</taxon>
        <taxon>Metazoa</taxon>
        <taxon>Ecdysozoa</taxon>
        <taxon>Arthropoda</taxon>
        <taxon>Hexapoda</taxon>
        <taxon>Insecta</taxon>
        <taxon>Pterygota</taxon>
        <taxon>Neoptera</taxon>
        <taxon>Endopterygota</taxon>
        <taxon>Hymenoptera</taxon>
        <taxon>Apocrita</taxon>
        <taxon>Aculeata</taxon>
        <taxon>Apoidea</taxon>
        <taxon>Anthophila</taxon>
        <taxon>Apidae</taxon>
        <taxon>Tetragonisca</taxon>
    </lineage>
</organism>
<evidence type="ECO:0000313" key="8">
    <source>
        <dbReference type="Proteomes" id="UP001432146"/>
    </source>
</evidence>
<proteinExistence type="inferred from homology"/>
<dbReference type="InterPro" id="IPR007248">
    <property type="entry name" value="Mpv17_PMP22"/>
</dbReference>
<dbReference type="EMBL" id="JAWNGG020000036">
    <property type="protein sequence ID" value="KAK9306842.1"/>
    <property type="molecule type" value="Genomic_DNA"/>
</dbReference>
<keyword evidence="8" id="KW-1185">Reference proteome</keyword>
<keyword evidence="5" id="KW-0472">Membrane</keyword>
<comment type="similarity">
    <text evidence="2 6">Belongs to the peroxisomal membrane protein PXMP2/4 family.</text>
</comment>
<accession>A0AAW1AAM7</accession>
<evidence type="ECO:0000256" key="1">
    <source>
        <dbReference type="ARBA" id="ARBA00004141"/>
    </source>
</evidence>
<dbReference type="PANTHER" id="PTHR11266">
    <property type="entry name" value="PEROXISOMAL MEMBRANE PROTEIN 2, PXMP2 MPV17"/>
    <property type="match status" value="1"/>
</dbReference>
<evidence type="ECO:0000256" key="5">
    <source>
        <dbReference type="ARBA" id="ARBA00023136"/>
    </source>
</evidence>
<keyword evidence="3" id="KW-0812">Transmembrane</keyword>
<gene>
    <name evidence="7" type="ORF">QLX08_002717</name>
</gene>
<dbReference type="PANTHER" id="PTHR11266:SF8">
    <property type="entry name" value="MPV17-LIKE PROTEIN 2"/>
    <property type="match status" value="1"/>
</dbReference>
<name>A0AAW1AAM7_9HYME</name>
<dbReference type="Pfam" id="PF04117">
    <property type="entry name" value="Mpv17_PMP22"/>
    <property type="match status" value="1"/>
</dbReference>
<evidence type="ECO:0000256" key="3">
    <source>
        <dbReference type="ARBA" id="ARBA00022692"/>
    </source>
</evidence>
<evidence type="ECO:0008006" key="9">
    <source>
        <dbReference type="Google" id="ProtNLM"/>
    </source>
</evidence>
<evidence type="ECO:0000256" key="2">
    <source>
        <dbReference type="ARBA" id="ARBA00006824"/>
    </source>
</evidence>
<evidence type="ECO:0000313" key="7">
    <source>
        <dbReference type="EMBL" id="KAK9306842.1"/>
    </source>
</evidence>
<dbReference type="GO" id="GO:0005739">
    <property type="term" value="C:mitochondrion"/>
    <property type="evidence" value="ECO:0007669"/>
    <property type="project" value="TreeGrafter"/>
</dbReference>
<sequence>MNIVRSLSLALNKVPAIKKKLFSPKYLFYTNVTISVSLSAVGDVLEQHYEILKDEWYEWSFKRTKNMAVSGMTIGILEKSDWSELKNEIIQKAHRLYIAEWIIWPPAQTFNFYFLPNKYRILYDNTISLGYDVYTSHVKHDNLIHSPKK</sequence>
<comment type="caution">
    <text evidence="7">The sequence shown here is derived from an EMBL/GenBank/DDBJ whole genome shotgun (WGS) entry which is preliminary data.</text>
</comment>
<keyword evidence="4" id="KW-1133">Transmembrane helix</keyword>
<reference evidence="7 8" key="1">
    <citation type="submission" date="2024-05" db="EMBL/GenBank/DDBJ databases">
        <title>The nuclear and mitochondrial genome assemblies of Tetragonisca angustula (Apidae: Meliponini), a tiny yet remarkable pollinator in the Neotropics.</title>
        <authorList>
            <person name="Ferrari R."/>
            <person name="Ricardo P.C."/>
            <person name="Dias F.C."/>
            <person name="Araujo N.S."/>
            <person name="Soares D.O."/>
            <person name="Zhou Q.-S."/>
            <person name="Zhu C.-D."/>
            <person name="Coutinho L."/>
            <person name="Airas M.C."/>
            <person name="Batista T.M."/>
        </authorList>
    </citation>
    <scope>NUCLEOTIDE SEQUENCE [LARGE SCALE GENOMIC DNA]</scope>
    <source>
        <strain evidence="7">ASF017062</strain>
        <tissue evidence="7">Abdomen</tissue>
    </source>
</reference>
<dbReference type="AlphaFoldDB" id="A0AAW1AAM7"/>